<dbReference type="AlphaFoldDB" id="A0LU06"/>
<protein>
    <recommendedName>
        <fullName evidence="4">Lipoprotein</fullName>
    </recommendedName>
</protein>
<dbReference type="HOGENOM" id="CLU_2140395_0_0_11"/>
<evidence type="ECO:0000256" key="1">
    <source>
        <dbReference type="SAM" id="SignalP"/>
    </source>
</evidence>
<keyword evidence="3" id="KW-1185">Reference proteome</keyword>
<organism evidence="2 3">
    <name type="scientific">Acidothermus cellulolyticus (strain ATCC 43068 / DSM 8971 / 11B)</name>
    <dbReference type="NCBI Taxonomy" id="351607"/>
    <lineage>
        <taxon>Bacteria</taxon>
        <taxon>Bacillati</taxon>
        <taxon>Actinomycetota</taxon>
        <taxon>Actinomycetes</taxon>
        <taxon>Acidothermales</taxon>
        <taxon>Acidothermaceae</taxon>
        <taxon>Acidothermus</taxon>
    </lineage>
</organism>
<sequence>MKRRVAAAAVIALGCMLASCKQTAGLARQELVVQFRPGATQADHERVWRACPGGPRIVREPLDTTSSYAATLLNNVRYRVDTASNYDLAQLIQCLQRDPSVAGYSITGGDNQ</sequence>
<dbReference type="KEGG" id="ace:Acel_1144"/>
<dbReference type="RefSeq" id="WP_011719979.1">
    <property type="nucleotide sequence ID" value="NC_008578.1"/>
</dbReference>
<feature type="signal peptide" evidence="1">
    <location>
        <begin position="1"/>
        <end position="24"/>
    </location>
</feature>
<evidence type="ECO:0000313" key="2">
    <source>
        <dbReference type="EMBL" id="ABK52916.1"/>
    </source>
</evidence>
<evidence type="ECO:0000313" key="3">
    <source>
        <dbReference type="Proteomes" id="UP000008221"/>
    </source>
</evidence>
<name>A0LU06_ACIC1</name>
<reference evidence="2 3" key="1">
    <citation type="journal article" date="2009" name="Genome Res.">
        <title>Complete genome of the cellulolytic thermophile Acidothermus cellulolyticus 11B provides insights into its ecophysiological and evolutionary adaptations.</title>
        <authorList>
            <person name="Barabote R.D."/>
            <person name="Xie G."/>
            <person name="Leu D.H."/>
            <person name="Normand P."/>
            <person name="Necsulea A."/>
            <person name="Daubin V."/>
            <person name="Medigue C."/>
            <person name="Adney W.S."/>
            <person name="Xu X.C."/>
            <person name="Lapidus A."/>
            <person name="Parales R.E."/>
            <person name="Detter C."/>
            <person name="Pujic P."/>
            <person name="Bruce D."/>
            <person name="Lavire C."/>
            <person name="Challacombe J.F."/>
            <person name="Brettin T.S."/>
            <person name="Berry A.M."/>
        </authorList>
    </citation>
    <scope>NUCLEOTIDE SEQUENCE [LARGE SCALE GENOMIC DNA]</scope>
    <source>
        <strain evidence="3">ATCC 43068 / DSM 8971 / 11B</strain>
    </source>
</reference>
<dbReference type="InParanoid" id="A0LU06"/>
<feature type="chain" id="PRO_5039206604" description="Lipoprotein" evidence="1">
    <location>
        <begin position="25"/>
        <end position="112"/>
    </location>
</feature>
<proteinExistence type="predicted"/>
<evidence type="ECO:0008006" key="4">
    <source>
        <dbReference type="Google" id="ProtNLM"/>
    </source>
</evidence>
<gene>
    <name evidence="2" type="ordered locus">Acel_1144</name>
</gene>
<dbReference type="Proteomes" id="UP000008221">
    <property type="component" value="Chromosome"/>
</dbReference>
<dbReference type="EMBL" id="CP000481">
    <property type="protein sequence ID" value="ABK52916.1"/>
    <property type="molecule type" value="Genomic_DNA"/>
</dbReference>
<keyword evidence="1" id="KW-0732">Signal</keyword>
<accession>A0LU06</accession>
<dbReference type="PROSITE" id="PS51257">
    <property type="entry name" value="PROKAR_LIPOPROTEIN"/>
    <property type="match status" value="1"/>
</dbReference>